<proteinExistence type="inferred from homology"/>
<dbReference type="Proteomes" id="UP000332515">
    <property type="component" value="Unassembled WGS sequence"/>
</dbReference>
<dbReference type="GO" id="GO:0003677">
    <property type="term" value="F:DNA binding"/>
    <property type="evidence" value="ECO:0007669"/>
    <property type="project" value="UniProtKB-KW"/>
</dbReference>
<comment type="caution">
    <text evidence="6">The sequence shown here is derived from an EMBL/GenBank/DDBJ whole genome shotgun (WGS) entry which is preliminary data.</text>
</comment>
<dbReference type="EMBL" id="VWNA01000001">
    <property type="protein sequence ID" value="MQT14570.1"/>
    <property type="molecule type" value="Genomic_DNA"/>
</dbReference>
<dbReference type="Pfam" id="PF03466">
    <property type="entry name" value="LysR_substrate"/>
    <property type="match status" value="1"/>
</dbReference>
<dbReference type="GO" id="GO:0003700">
    <property type="term" value="F:DNA-binding transcription factor activity"/>
    <property type="evidence" value="ECO:0007669"/>
    <property type="project" value="InterPro"/>
</dbReference>
<reference evidence="6 7" key="1">
    <citation type="submission" date="2019-09" db="EMBL/GenBank/DDBJ databases">
        <title>Segnochrobactrum spirostomi gen. nov., sp. nov., isolated from the ciliate Spirostomum cf. yagiui and description of a novel family, Segnochrobactraceae fam. nov. within the order Rhizobiales of the class Alphaproteobacteria.</title>
        <authorList>
            <person name="Akter S."/>
            <person name="Shazib S.U.A."/>
            <person name="Shin M.K."/>
        </authorList>
    </citation>
    <scope>NUCLEOTIDE SEQUENCE [LARGE SCALE GENOMIC DNA]</scope>
    <source>
        <strain evidence="6 7">Sp-1</strain>
    </source>
</reference>
<feature type="domain" description="HTH lysR-type" evidence="5">
    <location>
        <begin position="4"/>
        <end position="61"/>
    </location>
</feature>
<keyword evidence="3" id="KW-0238">DNA-binding</keyword>
<name>A0A6A7Y5R2_9HYPH</name>
<dbReference type="SUPFAM" id="SSF46785">
    <property type="entry name" value="Winged helix' DNA-binding domain"/>
    <property type="match status" value="1"/>
</dbReference>
<evidence type="ECO:0000259" key="5">
    <source>
        <dbReference type="PROSITE" id="PS50931"/>
    </source>
</evidence>
<evidence type="ECO:0000256" key="4">
    <source>
        <dbReference type="ARBA" id="ARBA00023163"/>
    </source>
</evidence>
<dbReference type="PANTHER" id="PTHR30537">
    <property type="entry name" value="HTH-TYPE TRANSCRIPTIONAL REGULATOR"/>
    <property type="match status" value="1"/>
</dbReference>
<dbReference type="InterPro" id="IPR000847">
    <property type="entry name" value="LysR_HTH_N"/>
</dbReference>
<evidence type="ECO:0000313" key="6">
    <source>
        <dbReference type="EMBL" id="MQT14570.1"/>
    </source>
</evidence>
<sequence length="300" mass="31844">MADVSLSEMEAALAIARRGTFRAAAVDCGVSPAALSHQVAKLEASLGVRLFHRTTRSVSLTEAGRLFVERLAPALRDVQDGVEAVKAQSGSPSGTIRINAAITAAREFLEPLALAFLRRHPSMQLDLVTDGRLVDIVAEGFDFGVRVAGLVPSDMIAVPLGLPQRYAVVASPAYLAERGTPRTPADLLGHDCIRVRLPGGTLFSWHFERDGDVVNVDVQGRVTLDEGTLARSAAREGMGLAYLHAFGIGGDVAAGTLVPVLADWMPPAEDLCLYYPGRRHLSAAMSAFIALARARARGIA</sequence>
<evidence type="ECO:0000256" key="1">
    <source>
        <dbReference type="ARBA" id="ARBA00009437"/>
    </source>
</evidence>
<dbReference type="FunFam" id="1.10.10.10:FF:000001">
    <property type="entry name" value="LysR family transcriptional regulator"/>
    <property type="match status" value="1"/>
</dbReference>
<dbReference type="AlphaFoldDB" id="A0A6A7Y5R2"/>
<dbReference type="Gene3D" id="1.10.10.10">
    <property type="entry name" value="Winged helix-like DNA-binding domain superfamily/Winged helix DNA-binding domain"/>
    <property type="match status" value="1"/>
</dbReference>
<keyword evidence="2" id="KW-0805">Transcription regulation</keyword>
<comment type="similarity">
    <text evidence="1">Belongs to the LysR transcriptional regulatory family.</text>
</comment>
<dbReference type="PROSITE" id="PS50931">
    <property type="entry name" value="HTH_LYSR"/>
    <property type="match status" value="1"/>
</dbReference>
<dbReference type="Gene3D" id="3.40.190.290">
    <property type="match status" value="1"/>
</dbReference>
<dbReference type="Pfam" id="PF00126">
    <property type="entry name" value="HTH_1"/>
    <property type="match status" value="1"/>
</dbReference>
<dbReference type="InterPro" id="IPR058163">
    <property type="entry name" value="LysR-type_TF_proteobact-type"/>
</dbReference>
<dbReference type="InterPro" id="IPR036388">
    <property type="entry name" value="WH-like_DNA-bd_sf"/>
</dbReference>
<dbReference type="PANTHER" id="PTHR30537:SF5">
    <property type="entry name" value="HTH-TYPE TRANSCRIPTIONAL ACTIVATOR TTDR-RELATED"/>
    <property type="match status" value="1"/>
</dbReference>
<protein>
    <submittedName>
        <fullName evidence="6">LysR family transcriptional regulator</fullName>
    </submittedName>
</protein>
<dbReference type="InterPro" id="IPR036390">
    <property type="entry name" value="WH_DNA-bd_sf"/>
</dbReference>
<accession>A0A6A7Y5R2</accession>
<organism evidence="6 7">
    <name type="scientific">Segnochrobactrum spirostomi</name>
    <dbReference type="NCBI Taxonomy" id="2608987"/>
    <lineage>
        <taxon>Bacteria</taxon>
        <taxon>Pseudomonadati</taxon>
        <taxon>Pseudomonadota</taxon>
        <taxon>Alphaproteobacteria</taxon>
        <taxon>Hyphomicrobiales</taxon>
        <taxon>Segnochrobactraceae</taxon>
        <taxon>Segnochrobactrum</taxon>
    </lineage>
</organism>
<dbReference type="RefSeq" id="WP_153485584.1">
    <property type="nucleotide sequence ID" value="NZ_VWNA01000001.1"/>
</dbReference>
<keyword evidence="4" id="KW-0804">Transcription</keyword>
<dbReference type="InterPro" id="IPR005119">
    <property type="entry name" value="LysR_subst-bd"/>
</dbReference>
<evidence type="ECO:0000256" key="3">
    <source>
        <dbReference type="ARBA" id="ARBA00023125"/>
    </source>
</evidence>
<evidence type="ECO:0000313" key="7">
    <source>
        <dbReference type="Proteomes" id="UP000332515"/>
    </source>
</evidence>
<dbReference type="CDD" id="cd08474">
    <property type="entry name" value="PBP2_CrgA_like_5"/>
    <property type="match status" value="1"/>
</dbReference>
<evidence type="ECO:0000256" key="2">
    <source>
        <dbReference type="ARBA" id="ARBA00023015"/>
    </source>
</evidence>
<keyword evidence="7" id="KW-1185">Reference proteome</keyword>
<gene>
    <name evidence="6" type="ORF">F0357_18310</name>
</gene>
<dbReference type="SUPFAM" id="SSF53850">
    <property type="entry name" value="Periplasmic binding protein-like II"/>
    <property type="match status" value="1"/>
</dbReference>